<proteinExistence type="predicted"/>
<name>A0ABS5VVZ8_9BACT</name>
<protein>
    <recommendedName>
        <fullName evidence="3">Lipoprotein</fullName>
    </recommendedName>
</protein>
<evidence type="ECO:0000313" key="2">
    <source>
        <dbReference type="Proteomes" id="UP000772618"/>
    </source>
</evidence>
<reference evidence="1 2" key="1">
    <citation type="submission" date="2021-05" db="EMBL/GenBank/DDBJ databases">
        <title>A Polyphasic approach of four new species of the genus Ohtaekwangia: Ohtaekwangia histidinii sp. nov., Ohtaekwangia cretensis sp. nov., Ohtaekwangia indiensis sp. nov., Ohtaekwangia reichenbachii sp. nov. from diverse environment.</title>
        <authorList>
            <person name="Octaviana S."/>
        </authorList>
    </citation>
    <scope>NUCLEOTIDE SEQUENCE [LARGE SCALE GENOMIC DNA]</scope>
    <source>
        <strain evidence="1 2">PWU20</strain>
    </source>
</reference>
<keyword evidence="2" id="KW-1185">Reference proteome</keyword>
<dbReference type="RefSeq" id="WP_254155590.1">
    <property type="nucleotide sequence ID" value="NZ_JAHESD010000060.1"/>
</dbReference>
<organism evidence="1 2">
    <name type="scientific">Chryseosolibacter indicus</name>
    <dbReference type="NCBI Taxonomy" id="2782351"/>
    <lineage>
        <taxon>Bacteria</taxon>
        <taxon>Pseudomonadati</taxon>
        <taxon>Bacteroidota</taxon>
        <taxon>Cytophagia</taxon>
        <taxon>Cytophagales</taxon>
        <taxon>Chryseotaleaceae</taxon>
        <taxon>Chryseosolibacter</taxon>
    </lineage>
</organism>
<dbReference type="Proteomes" id="UP000772618">
    <property type="component" value="Unassembled WGS sequence"/>
</dbReference>
<dbReference type="PROSITE" id="PS51257">
    <property type="entry name" value="PROKAR_LIPOPROTEIN"/>
    <property type="match status" value="1"/>
</dbReference>
<comment type="caution">
    <text evidence="1">The sequence shown here is derived from an EMBL/GenBank/DDBJ whole genome shotgun (WGS) entry which is preliminary data.</text>
</comment>
<evidence type="ECO:0008006" key="3">
    <source>
        <dbReference type="Google" id="ProtNLM"/>
    </source>
</evidence>
<sequence length="213" mass="24575">MIRNSLNSLLLFIVAILILSCNNKRPASLGAESYLRWISSTESNFVKVKTINNFNIQVKYLPSQYLAYREFMNSDSLSYDSLLKSYACGLSFQILLHADKNDKHYYNLQYYGLTSEEELAARIRYLSFGIENFISIKHNENLYLPILSNFEGFDFIGNRLSFQVVFVIPEYNCGRGSTLNDLILSFEDPYWSTGKSNFEFKGVDILRAPQLDL</sequence>
<evidence type="ECO:0000313" key="1">
    <source>
        <dbReference type="EMBL" id="MBT1705602.1"/>
    </source>
</evidence>
<dbReference type="EMBL" id="JAHESD010000060">
    <property type="protein sequence ID" value="MBT1705602.1"/>
    <property type="molecule type" value="Genomic_DNA"/>
</dbReference>
<accession>A0ABS5VVZ8</accession>
<gene>
    <name evidence="1" type="ORF">KK060_20090</name>
</gene>